<dbReference type="Proteomes" id="UP000813462">
    <property type="component" value="Unassembled WGS sequence"/>
</dbReference>
<dbReference type="InterPro" id="IPR022812">
    <property type="entry name" value="Dynamin"/>
</dbReference>
<dbReference type="GO" id="GO:0005737">
    <property type="term" value="C:cytoplasm"/>
    <property type="evidence" value="ECO:0007669"/>
    <property type="project" value="TreeGrafter"/>
</dbReference>
<evidence type="ECO:0000256" key="2">
    <source>
        <dbReference type="ARBA" id="ARBA00023134"/>
    </source>
</evidence>
<dbReference type="InterPro" id="IPR003130">
    <property type="entry name" value="GED"/>
</dbReference>
<dbReference type="Pfam" id="PF02212">
    <property type="entry name" value="GED"/>
    <property type="match status" value="1"/>
</dbReference>
<dbReference type="PROSITE" id="PS51718">
    <property type="entry name" value="G_DYNAMIN_2"/>
    <property type="match status" value="2"/>
</dbReference>
<dbReference type="InterPro" id="IPR020850">
    <property type="entry name" value="GED_dom"/>
</dbReference>
<dbReference type="InterPro" id="IPR000375">
    <property type="entry name" value="Dynamin_stalk"/>
</dbReference>
<dbReference type="Gene3D" id="3.40.50.300">
    <property type="entry name" value="P-loop containing nucleotide triphosphate hydrolases"/>
    <property type="match status" value="3"/>
</dbReference>
<dbReference type="InterPro" id="IPR030381">
    <property type="entry name" value="G_DYNAMIN_dom"/>
</dbReference>
<keyword evidence="3" id="KW-0505">Motor protein</keyword>
<proteinExistence type="predicted"/>
<sequence>MRLTHSLALATVDPDVPIYAPIVSSYNYRIRPLLDAVDKLRNLMVMEEGIPLPTIVVVVDQSSGKSNVLESLAGISLPRDENHVSEAINLATDEIVGNGKGISNDPLTLVVKKKGVPDLTMVDLPGITTVPIHGQPENIYEQIRDIIMEYIIPEESIILNVLSATVDFTTCESIRMSQSVDKTGERTLAVVTKVDKAPEGLLEKATADDVNIGLGYVYVGADSSFYTIARNLPEIVKYINDKLNSNISELNKLPKNMSSAAEANYWFSQESLRKILLRGEFDEYPDDKRMHCTVRLIEMINQFSDQLHNSVENDRIRDFLMEEIRILEESKEVGLPNFLPRTAFLSILLRKVNAISHILIDFVGKLWDYIEDVVMTVLKHHVEDYHQLQLATKRAANNLIALIDEDGKGALIFEDDAEIVEIGKRLLTESPSRAGVRLEDEDDSLLKNSSEKVGRWYGSAFAIKCEEPCKGLEFEDANEIYGKHVGGIEMLMEENPSVASKTWEAEQEHHKAERFHQTKPYFNFIPKFSLLYLCMKMGQLTSSKSTVVPQQEASNALVGVLDPNEPLSAPIVSSYNDRIRPLLDAIDRLRKLMVMEEGIQLPTIVVVGDQSSGKSSVLESLAGISLPRGQGICTRVPLIMRLQHHSDPQPVLSLEFSDQVVPTDEDHISEAINEATERIAGNGKGISNNPITLVVKKKGVPDLTMVDLPGITRVPVHGQPDNIYEQTRDIIMEYITPEESIILNVLSASVDFTTCESIRMSQSVDKTGERTIAVVTKADRAPEGLLEKVTADDVNIGLGYVCVRNRIGNESYEEARMEEATLFKTHPLLSKIDKSIVGIPVLAQKLVQIQATSIARNLPEIVKKINDKLNSYVAELSRLPKHLSSVAEATTAFMQIVGLAKESLRKILIRGEFEEYPDDKKMHCSARLVEMLNKFSDELHSYAESDRTRDFLMDEIKILEETKDISLPNFLPRTAFLSILQRKVKEISGMPIEFVDKLWNYVEEVVMIVLMHHVGDYYQLQLSTRRAANNLIAKMKEKSIKWMEEVVEMEMVTDYTCNPEYISEWNKLMAQQDSFISGAFDENRITCSIKLEGFGDIEVGHLKQYAHVLEQAFDLRMRMTAYWKLVLRRLVDSMALHLQLSVKNLVNKDLEFEIVNELFGSNVGGIERFMEESPSIASKRSKLNKSILKLKGCKDVVANIFDRIVAHAD</sequence>
<dbReference type="CDD" id="cd08771">
    <property type="entry name" value="DLP_1"/>
    <property type="match status" value="2"/>
</dbReference>
<evidence type="ECO:0008006" key="8">
    <source>
        <dbReference type="Google" id="ProtNLM"/>
    </source>
</evidence>
<reference evidence="6" key="1">
    <citation type="journal article" date="2021" name="Front. Plant Sci.">
        <title>Chromosome-Scale Genome Assembly for Chinese Sour Jujube and Insights Into Its Genome Evolution and Domestication Signature.</title>
        <authorList>
            <person name="Shen L.-Y."/>
            <person name="Luo H."/>
            <person name="Wang X.-L."/>
            <person name="Wang X.-M."/>
            <person name="Qiu X.-J."/>
            <person name="Liu H."/>
            <person name="Zhou S.-S."/>
            <person name="Jia K.-H."/>
            <person name="Nie S."/>
            <person name="Bao Y.-T."/>
            <person name="Zhang R.-G."/>
            <person name="Yun Q.-Z."/>
            <person name="Chai Y.-H."/>
            <person name="Lu J.-Y."/>
            <person name="Li Y."/>
            <person name="Zhao S.-W."/>
            <person name="Mao J.-F."/>
            <person name="Jia S.-G."/>
            <person name="Mao Y.-M."/>
        </authorList>
    </citation>
    <scope>NUCLEOTIDE SEQUENCE</scope>
    <source>
        <strain evidence="6">AT0</strain>
        <tissue evidence="6">Leaf</tissue>
    </source>
</reference>
<dbReference type="PANTHER" id="PTHR11566:SF173">
    <property type="entry name" value="DYNAMIN-RELATED PROTEIN 4C"/>
    <property type="match status" value="1"/>
</dbReference>
<evidence type="ECO:0000256" key="1">
    <source>
        <dbReference type="ARBA" id="ARBA00022741"/>
    </source>
</evidence>
<dbReference type="Gene3D" id="1.20.120.1240">
    <property type="entry name" value="Dynamin, middle domain"/>
    <property type="match status" value="2"/>
</dbReference>
<dbReference type="GO" id="GO:0016020">
    <property type="term" value="C:membrane"/>
    <property type="evidence" value="ECO:0007669"/>
    <property type="project" value="TreeGrafter"/>
</dbReference>
<comment type="caution">
    <text evidence="6">The sequence shown here is derived from an EMBL/GenBank/DDBJ whole genome shotgun (WGS) entry which is preliminary data.</text>
</comment>
<organism evidence="6 7">
    <name type="scientific">Ziziphus jujuba var. spinosa</name>
    <dbReference type="NCBI Taxonomy" id="714518"/>
    <lineage>
        <taxon>Eukaryota</taxon>
        <taxon>Viridiplantae</taxon>
        <taxon>Streptophyta</taxon>
        <taxon>Embryophyta</taxon>
        <taxon>Tracheophyta</taxon>
        <taxon>Spermatophyta</taxon>
        <taxon>Magnoliopsida</taxon>
        <taxon>eudicotyledons</taxon>
        <taxon>Gunneridae</taxon>
        <taxon>Pentapetalae</taxon>
        <taxon>rosids</taxon>
        <taxon>fabids</taxon>
        <taxon>Rosales</taxon>
        <taxon>Rhamnaceae</taxon>
        <taxon>Paliureae</taxon>
        <taxon>Ziziphus</taxon>
    </lineage>
</organism>
<feature type="domain" description="Dynamin-type G" evidence="5">
    <location>
        <begin position="1"/>
        <end position="285"/>
    </location>
</feature>
<dbReference type="FunFam" id="3.40.50.300:FF:001237">
    <property type="entry name" value="Dynamin-related protein 4C"/>
    <property type="match status" value="1"/>
</dbReference>
<dbReference type="Pfam" id="PF01031">
    <property type="entry name" value="Dynamin_M"/>
    <property type="match status" value="2"/>
</dbReference>
<name>A0A978U9R9_ZIZJJ</name>
<dbReference type="GO" id="GO:0005525">
    <property type="term" value="F:GTP binding"/>
    <property type="evidence" value="ECO:0007669"/>
    <property type="project" value="UniProtKB-KW"/>
</dbReference>
<evidence type="ECO:0000256" key="3">
    <source>
        <dbReference type="ARBA" id="ARBA00023175"/>
    </source>
</evidence>
<protein>
    <recommendedName>
        <fullName evidence="8">Dynamin-related protein 4C-like</fullName>
    </recommendedName>
</protein>
<dbReference type="PROSITE" id="PS51388">
    <property type="entry name" value="GED"/>
    <property type="match status" value="1"/>
</dbReference>
<dbReference type="PRINTS" id="PR00195">
    <property type="entry name" value="DYNAMIN"/>
</dbReference>
<dbReference type="InterPro" id="IPR045063">
    <property type="entry name" value="Dynamin_N"/>
</dbReference>
<dbReference type="Pfam" id="PF00350">
    <property type="entry name" value="Dynamin_N"/>
    <property type="match status" value="2"/>
</dbReference>
<feature type="domain" description="GED" evidence="4">
    <location>
        <begin position="1112"/>
        <end position="1205"/>
    </location>
</feature>
<keyword evidence="1" id="KW-0547">Nucleotide-binding</keyword>
<dbReference type="SUPFAM" id="SSF52540">
    <property type="entry name" value="P-loop containing nucleoside triphosphate hydrolases"/>
    <property type="match status" value="2"/>
</dbReference>
<dbReference type="GO" id="GO:0003924">
    <property type="term" value="F:GTPase activity"/>
    <property type="evidence" value="ECO:0007669"/>
    <property type="project" value="InterPro"/>
</dbReference>
<dbReference type="PANTHER" id="PTHR11566">
    <property type="entry name" value="DYNAMIN"/>
    <property type="match status" value="1"/>
</dbReference>
<evidence type="ECO:0000259" key="4">
    <source>
        <dbReference type="PROSITE" id="PS51388"/>
    </source>
</evidence>
<feature type="domain" description="Dynamin-type G" evidence="5">
    <location>
        <begin position="598"/>
        <end position="859"/>
    </location>
</feature>
<dbReference type="InterPro" id="IPR027417">
    <property type="entry name" value="P-loop_NTPase"/>
</dbReference>
<dbReference type="SMART" id="SM00302">
    <property type="entry name" value="GED"/>
    <property type="match status" value="1"/>
</dbReference>
<accession>A0A978U9R9</accession>
<keyword evidence="2" id="KW-0342">GTP-binding</keyword>
<dbReference type="AlphaFoldDB" id="A0A978U9R9"/>
<dbReference type="EMBL" id="JAEACU010000142">
    <property type="protein sequence ID" value="KAH7511353.1"/>
    <property type="molecule type" value="Genomic_DNA"/>
</dbReference>
<evidence type="ECO:0000313" key="6">
    <source>
        <dbReference type="EMBL" id="KAH7511353.1"/>
    </source>
</evidence>
<dbReference type="InterPro" id="IPR001401">
    <property type="entry name" value="Dynamin_GTPase"/>
</dbReference>
<dbReference type="GO" id="GO:0005874">
    <property type="term" value="C:microtubule"/>
    <property type="evidence" value="ECO:0007669"/>
    <property type="project" value="TreeGrafter"/>
</dbReference>
<gene>
    <name evidence="6" type="ORF">FEM48_ZijujUnG0022400</name>
</gene>
<evidence type="ECO:0000313" key="7">
    <source>
        <dbReference type="Proteomes" id="UP000813462"/>
    </source>
</evidence>
<evidence type="ECO:0000259" key="5">
    <source>
        <dbReference type="PROSITE" id="PS51718"/>
    </source>
</evidence>
<dbReference type="SMART" id="SM00053">
    <property type="entry name" value="DYNc"/>
    <property type="match status" value="2"/>
</dbReference>
<dbReference type="GO" id="GO:0008017">
    <property type="term" value="F:microtubule binding"/>
    <property type="evidence" value="ECO:0007669"/>
    <property type="project" value="TreeGrafter"/>
</dbReference>